<comment type="caution">
    <text evidence="1">The sequence shown here is derived from an EMBL/GenBank/DDBJ whole genome shotgun (WGS) entry which is preliminary data.</text>
</comment>
<dbReference type="RefSeq" id="XP_013255984.1">
    <property type="nucleotide sequence ID" value="XM_013400530.1"/>
</dbReference>
<protein>
    <recommendedName>
        <fullName evidence="3">ABM domain-containing protein</fullName>
    </recommendedName>
</protein>
<organism evidence="1 2">
    <name type="scientific">Exophiala aquamarina CBS 119918</name>
    <dbReference type="NCBI Taxonomy" id="1182545"/>
    <lineage>
        <taxon>Eukaryota</taxon>
        <taxon>Fungi</taxon>
        <taxon>Dikarya</taxon>
        <taxon>Ascomycota</taxon>
        <taxon>Pezizomycotina</taxon>
        <taxon>Eurotiomycetes</taxon>
        <taxon>Chaetothyriomycetidae</taxon>
        <taxon>Chaetothyriales</taxon>
        <taxon>Herpotrichiellaceae</taxon>
        <taxon>Exophiala</taxon>
    </lineage>
</organism>
<dbReference type="Proteomes" id="UP000027920">
    <property type="component" value="Unassembled WGS sequence"/>
</dbReference>
<sequence length="202" mass="22611">MAIIELAHVQLKDGLTTSDPVLLKNLKAVKSVIEKHSKLPTQFFEQTDDPTMLFMVGAWPNKETSQHGFNGSPHQGEILDLVKDQMGIDWVHYMDIDQNAIPIHAPLLAIVKGEFPKHVNRAIADQDFKTIAQGLGETRYAAVSAWNLRKDKHEPDVKVHFSGWESLDKATEGLVGLIENPHDFTAEPTLVNIFVTKKVELD</sequence>
<evidence type="ECO:0000313" key="1">
    <source>
        <dbReference type="EMBL" id="KEF53394.1"/>
    </source>
</evidence>
<reference evidence="1 2" key="1">
    <citation type="submission" date="2013-03" db="EMBL/GenBank/DDBJ databases">
        <title>The Genome Sequence of Exophiala aquamarina CBS 119918.</title>
        <authorList>
            <consortium name="The Broad Institute Genomics Platform"/>
            <person name="Cuomo C."/>
            <person name="de Hoog S."/>
            <person name="Gorbushina A."/>
            <person name="Walker B."/>
            <person name="Young S.K."/>
            <person name="Zeng Q."/>
            <person name="Gargeya S."/>
            <person name="Fitzgerald M."/>
            <person name="Haas B."/>
            <person name="Abouelleil A."/>
            <person name="Allen A.W."/>
            <person name="Alvarado L."/>
            <person name="Arachchi H.M."/>
            <person name="Berlin A.M."/>
            <person name="Chapman S.B."/>
            <person name="Gainer-Dewar J."/>
            <person name="Goldberg J."/>
            <person name="Griggs A."/>
            <person name="Gujja S."/>
            <person name="Hansen M."/>
            <person name="Howarth C."/>
            <person name="Imamovic A."/>
            <person name="Ireland A."/>
            <person name="Larimer J."/>
            <person name="McCowan C."/>
            <person name="Murphy C."/>
            <person name="Pearson M."/>
            <person name="Poon T.W."/>
            <person name="Priest M."/>
            <person name="Roberts A."/>
            <person name="Saif S."/>
            <person name="Shea T."/>
            <person name="Sisk P."/>
            <person name="Sykes S."/>
            <person name="Wortman J."/>
            <person name="Nusbaum C."/>
            <person name="Birren B."/>
        </authorList>
    </citation>
    <scope>NUCLEOTIDE SEQUENCE [LARGE SCALE GENOMIC DNA]</scope>
    <source>
        <strain evidence="1 2">CBS 119918</strain>
    </source>
</reference>
<accession>A0A072NZW0</accession>
<dbReference type="EMBL" id="AMGV01000013">
    <property type="protein sequence ID" value="KEF53394.1"/>
    <property type="molecule type" value="Genomic_DNA"/>
</dbReference>
<proteinExistence type="predicted"/>
<dbReference type="PANTHER" id="PTHR42052">
    <property type="entry name" value="ABM DOMAIN-CONTAINING PROTEIN"/>
    <property type="match status" value="1"/>
</dbReference>
<dbReference type="AlphaFoldDB" id="A0A072NZW0"/>
<evidence type="ECO:0008006" key="3">
    <source>
        <dbReference type="Google" id="ProtNLM"/>
    </source>
</evidence>
<dbReference type="VEuPathDB" id="FungiDB:A1O9_10369"/>
<keyword evidence="2" id="KW-1185">Reference proteome</keyword>
<dbReference type="OrthoDB" id="3542212at2759"/>
<evidence type="ECO:0000313" key="2">
    <source>
        <dbReference type="Proteomes" id="UP000027920"/>
    </source>
</evidence>
<dbReference type="GeneID" id="25285273"/>
<dbReference type="PANTHER" id="PTHR42052:SF1">
    <property type="entry name" value="ABM DOMAIN-CONTAINING PROTEIN"/>
    <property type="match status" value="1"/>
</dbReference>
<dbReference type="HOGENOM" id="CLU_062848_1_0_1"/>
<name>A0A072NZW0_9EURO</name>
<gene>
    <name evidence="1" type="ORF">A1O9_10369</name>
</gene>